<sequence>MRPATLQKQGIFAGSFWRSLRLHTTSVESMKNSQKAAQSRRVSYTDEVKQQLSKLNACFFFRKGEIKILDTPSCFYNTLKQKISVAKDRIFLASLYIGTSERELIKCISDALDRNASLKVYFLVDGLRGTREAPKSCSASLLSELLRSHKDRVDIRLYRTPDLTPFKEAVIPRRFNEGIGLQHMKIYGVDDEVILSGANLSNDYFSNRQDRYYLFKSRKLASYYFKLHQLVSSMSYQVHYSEAVQKYKMIWPHDNIAVDPRADKASFLKVCSSTLKTFLTDPVDETADYEAFEPKTYSTRVYPISQFTPLFRASPQDYSTEKPTILQILSHIPDGSVKWTFTAGYFNMLPEIKSLLLGAPCKEGNVITASPFANGFYQSKGVSKFLPSAYLHLSEKFLSEVRNRGKESQISLNEWKKGIVNTPGGWSYHAKGIWLSDNNEKDQRPAITIVGSSNYTRRAYSVDLESNVVLVTEDSDLKDEMQAEIDRLMFHTEPVTIENFKNEPQRHVSLGIQAATRIIGKKL</sequence>
<dbReference type="PANTHER" id="PTHR12586:SF1">
    <property type="entry name" value="CDP-DIACYLGLYCEROL--GLYCEROL-3-PHOSPHATE 3-PHOSPHATIDYLTRANSFERASE, MITOCHONDRIAL"/>
    <property type="match status" value="1"/>
</dbReference>
<evidence type="ECO:0000256" key="8">
    <source>
        <dbReference type="ARBA" id="ARBA00022679"/>
    </source>
</evidence>
<name>C5E3D3_LACTC</name>
<dbReference type="GO" id="GO:0032049">
    <property type="term" value="P:cardiolipin biosynthetic process"/>
    <property type="evidence" value="ECO:0007669"/>
    <property type="project" value="InterPro"/>
</dbReference>
<dbReference type="UniPathway" id="UPA00084">
    <property type="reaction ID" value="UER00503"/>
</dbReference>
<dbReference type="FunCoup" id="C5E3D3">
    <property type="interactions" value="448"/>
</dbReference>
<dbReference type="EMBL" id="CU928180">
    <property type="protein sequence ID" value="CAR30544.1"/>
    <property type="molecule type" value="Genomic_DNA"/>
</dbReference>
<comment type="pathway">
    <text evidence="2 18">Phospholipid metabolism; phosphatidylglycerol biosynthesis; phosphatidylglycerol from CDP-diacylglycerol: step 1/2.</text>
</comment>
<evidence type="ECO:0000313" key="21">
    <source>
        <dbReference type="Proteomes" id="UP000002036"/>
    </source>
</evidence>
<evidence type="ECO:0000256" key="1">
    <source>
        <dbReference type="ARBA" id="ARBA00004173"/>
    </source>
</evidence>
<keyword evidence="7 18" id="KW-0444">Lipid biosynthesis</keyword>
<evidence type="ECO:0000256" key="9">
    <source>
        <dbReference type="ARBA" id="ARBA00022737"/>
    </source>
</evidence>
<dbReference type="EC" id="2.7.8.5" evidence="5 18"/>
<evidence type="ECO:0000256" key="7">
    <source>
        <dbReference type="ARBA" id="ARBA00022516"/>
    </source>
</evidence>
<keyword evidence="13 18" id="KW-0496">Mitochondrion</keyword>
<evidence type="ECO:0000256" key="13">
    <source>
        <dbReference type="ARBA" id="ARBA00023128"/>
    </source>
</evidence>
<dbReference type="RefSeq" id="XP_002556406.1">
    <property type="nucleotide sequence ID" value="XM_002556360.1"/>
</dbReference>
<comment type="catalytic activity">
    <reaction evidence="16 18">
        <text>a CDP-1,2-diacyl-sn-glycerol + sn-glycerol 3-phosphate = a 1,2-diacyl-sn-glycero-3-phospho-(1'-sn-glycero-3'-phosphate) + CMP + H(+)</text>
        <dbReference type="Rhea" id="RHEA:12593"/>
        <dbReference type="ChEBI" id="CHEBI:15378"/>
        <dbReference type="ChEBI" id="CHEBI:57597"/>
        <dbReference type="ChEBI" id="CHEBI:58332"/>
        <dbReference type="ChEBI" id="CHEBI:60110"/>
        <dbReference type="ChEBI" id="CHEBI:60377"/>
        <dbReference type="EC" id="2.7.8.5"/>
    </reaction>
</comment>
<feature type="domain" description="PLD phosphodiesterase" evidence="19">
    <location>
        <begin position="178"/>
        <end position="204"/>
    </location>
</feature>
<dbReference type="AlphaFoldDB" id="C5E3D3"/>
<dbReference type="Pfam" id="PF13091">
    <property type="entry name" value="PLDc_2"/>
    <property type="match status" value="1"/>
</dbReference>
<evidence type="ECO:0000256" key="2">
    <source>
        <dbReference type="ARBA" id="ARBA00005042"/>
    </source>
</evidence>
<dbReference type="FunFam" id="3.30.870.10:FF:000046">
    <property type="entry name" value="CDP-diacylglycerol--glycerol-3-phosphate 3-phosphatidyltransferase"/>
    <property type="match status" value="1"/>
</dbReference>
<dbReference type="OMA" id="HKCLAQC"/>
<comment type="similarity">
    <text evidence="4 18">Belongs to the CDP-alcohol phosphatidyltransferase class-II family.</text>
</comment>
<keyword evidence="21" id="KW-1185">Reference proteome</keyword>
<comment type="subcellular location">
    <subcellularLocation>
        <location evidence="1 18">Mitochondrion</location>
    </subcellularLocation>
</comment>
<evidence type="ECO:0000256" key="4">
    <source>
        <dbReference type="ARBA" id="ARBA00010682"/>
    </source>
</evidence>
<dbReference type="HOGENOM" id="CLU_030471_1_1_1"/>
<dbReference type="CDD" id="cd09135">
    <property type="entry name" value="PLDc_PGS1_euk_1"/>
    <property type="match status" value="1"/>
</dbReference>
<keyword evidence="12 18" id="KW-0443">Lipid metabolism</keyword>
<dbReference type="InterPro" id="IPR025202">
    <property type="entry name" value="PLD-like_dom"/>
</dbReference>
<dbReference type="PANTHER" id="PTHR12586">
    <property type="entry name" value="CDP-DIACYLGLYCEROL--SERINE O-PHOSPHATIDYLTRANSFERASE"/>
    <property type="match status" value="1"/>
</dbReference>
<dbReference type="Gene3D" id="3.30.870.10">
    <property type="entry name" value="Endonuclease Chain A"/>
    <property type="match status" value="2"/>
</dbReference>
<evidence type="ECO:0000256" key="15">
    <source>
        <dbReference type="ARBA" id="ARBA00023264"/>
    </source>
</evidence>
<dbReference type="SUPFAM" id="SSF56024">
    <property type="entry name" value="Phospholipase D/nuclease"/>
    <property type="match status" value="2"/>
</dbReference>
<gene>
    <name evidence="20" type="ordered locus">KLTH0H12430g</name>
</gene>
<dbReference type="SMART" id="SM00155">
    <property type="entry name" value="PLDc"/>
    <property type="match status" value="2"/>
</dbReference>
<dbReference type="PROSITE" id="PS50035">
    <property type="entry name" value="PLD"/>
    <property type="match status" value="1"/>
</dbReference>
<dbReference type="CDD" id="cd09137">
    <property type="entry name" value="PLDc_PGS1_euk_2"/>
    <property type="match status" value="1"/>
</dbReference>
<dbReference type="GeneID" id="8294745"/>
<protein>
    <recommendedName>
        <fullName evidence="6 18">CDP-diacylglycerol--glycerol-3-phosphate 3-phosphatidyltransferase</fullName>
        <ecNumber evidence="5 18">2.7.8.5</ecNumber>
    </recommendedName>
</protein>
<keyword evidence="11 18" id="KW-0067">ATP-binding</keyword>
<evidence type="ECO:0000256" key="16">
    <source>
        <dbReference type="ARBA" id="ARBA00048586"/>
    </source>
</evidence>
<reference evidence="20 21" key="1">
    <citation type="journal article" date="2009" name="Genome Res.">
        <title>Comparative genomics of protoploid Saccharomycetaceae.</title>
        <authorList>
            <consortium name="The Genolevures Consortium"/>
            <person name="Souciet J.-L."/>
            <person name="Dujon B."/>
            <person name="Gaillardin C."/>
            <person name="Johnston M."/>
            <person name="Baret P.V."/>
            <person name="Cliften P."/>
            <person name="Sherman D.J."/>
            <person name="Weissenbach J."/>
            <person name="Westhof E."/>
            <person name="Wincker P."/>
            <person name="Jubin C."/>
            <person name="Poulain J."/>
            <person name="Barbe V."/>
            <person name="Segurens B."/>
            <person name="Artiguenave F."/>
            <person name="Anthouard V."/>
            <person name="Vacherie B."/>
            <person name="Val M.-E."/>
            <person name="Fulton R.S."/>
            <person name="Minx P."/>
            <person name="Wilson R."/>
            <person name="Durrens P."/>
            <person name="Jean G."/>
            <person name="Marck C."/>
            <person name="Martin T."/>
            <person name="Nikolski M."/>
            <person name="Rolland T."/>
            <person name="Seret M.-L."/>
            <person name="Casaregola S."/>
            <person name="Despons L."/>
            <person name="Fairhead C."/>
            <person name="Fischer G."/>
            <person name="Lafontaine I."/>
            <person name="Leh V."/>
            <person name="Lemaire M."/>
            <person name="de Montigny J."/>
            <person name="Neuveglise C."/>
            <person name="Thierry A."/>
            <person name="Blanc-Lenfle I."/>
            <person name="Bleykasten C."/>
            <person name="Diffels J."/>
            <person name="Fritsch E."/>
            <person name="Frangeul L."/>
            <person name="Goeffon A."/>
            <person name="Jauniaux N."/>
            <person name="Kachouri-Lafond R."/>
            <person name="Payen C."/>
            <person name="Potier S."/>
            <person name="Pribylova L."/>
            <person name="Ozanne C."/>
            <person name="Richard G.-F."/>
            <person name="Sacerdot C."/>
            <person name="Straub M.-L."/>
            <person name="Talla E."/>
        </authorList>
    </citation>
    <scope>NUCLEOTIDE SEQUENCE [LARGE SCALE GENOMIC DNA]</scope>
    <source>
        <strain evidence="21">ATCC 56472 / CBS 6340 / NRRL Y-8284</strain>
    </source>
</reference>
<accession>C5E3D3</accession>
<comment type="function">
    <text evidence="17">Essential for the viability of mitochondrial petite mutant. Catalyzes the committed step to the synthesis of the acidic phospholipids.</text>
</comment>
<dbReference type="FunFam" id="3.30.870.10:FF:000044">
    <property type="entry name" value="CDP-diacylglycerol--glycerol-3-phosphate 3-phosphatidyltransferase"/>
    <property type="match status" value="1"/>
</dbReference>
<comment type="function">
    <text evidence="18">Functions in the biosynthesis of the anionic phospholipids phosphatidylglycerol and cardiolipin.</text>
</comment>
<evidence type="ECO:0000256" key="3">
    <source>
        <dbReference type="ARBA" id="ARBA00005189"/>
    </source>
</evidence>
<evidence type="ECO:0000256" key="5">
    <source>
        <dbReference type="ARBA" id="ARBA00013170"/>
    </source>
</evidence>
<dbReference type="InParanoid" id="C5E3D3"/>
<dbReference type="Proteomes" id="UP000002036">
    <property type="component" value="Chromosome H"/>
</dbReference>
<evidence type="ECO:0000256" key="11">
    <source>
        <dbReference type="ARBA" id="ARBA00022840"/>
    </source>
</evidence>
<keyword evidence="9" id="KW-0677">Repeat</keyword>
<dbReference type="GO" id="GO:0005739">
    <property type="term" value="C:mitochondrion"/>
    <property type="evidence" value="ECO:0007669"/>
    <property type="project" value="UniProtKB-SubCell"/>
</dbReference>
<dbReference type="InterPro" id="IPR001736">
    <property type="entry name" value="PLipase_D/transphosphatidylase"/>
</dbReference>
<keyword evidence="15 18" id="KW-1208">Phospholipid metabolism</keyword>
<evidence type="ECO:0000256" key="17">
    <source>
        <dbReference type="ARBA" id="ARBA00058636"/>
    </source>
</evidence>
<evidence type="ECO:0000256" key="6">
    <source>
        <dbReference type="ARBA" id="ARBA00014944"/>
    </source>
</evidence>
<evidence type="ECO:0000259" key="19">
    <source>
        <dbReference type="PROSITE" id="PS50035"/>
    </source>
</evidence>
<evidence type="ECO:0000256" key="18">
    <source>
        <dbReference type="RuleBase" id="RU365024"/>
    </source>
</evidence>
<evidence type="ECO:0000313" key="20">
    <source>
        <dbReference type="EMBL" id="CAR30544.1"/>
    </source>
</evidence>
<evidence type="ECO:0000256" key="14">
    <source>
        <dbReference type="ARBA" id="ARBA00023209"/>
    </source>
</evidence>
<comment type="pathway">
    <text evidence="3">Lipid metabolism.</text>
</comment>
<keyword evidence="8 18" id="KW-0808">Transferase</keyword>
<evidence type="ECO:0000256" key="12">
    <source>
        <dbReference type="ARBA" id="ARBA00023098"/>
    </source>
</evidence>
<keyword evidence="10 18" id="KW-0547">Nucleotide-binding</keyword>
<dbReference type="GO" id="GO:0008444">
    <property type="term" value="F:CDP-diacylglycerol-glycerol-3-phosphate 3-phosphatidyltransferase activity"/>
    <property type="evidence" value="ECO:0007669"/>
    <property type="project" value="UniProtKB-EC"/>
</dbReference>
<dbReference type="OrthoDB" id="10250191at2759"/>
<dbReference type="eggNOG" id="KOG3964">
    <property type="taxonomic scope" value="Eukaryota"/>
</dbReference>
<evidence type="ECO:0000256" key="10">
    <source>
        <dbReference type="ARBA" id="ARBA00022741"/>
    </source>
</evidence>
<keyword evidence="14 18" id="KW-0594">Phospholipid biosynthesis</keyword>
<dbReference type="GO" id="GO:0005524">
    <property type="term" value="F:ATP binding"/>
    <property type="evidence" value="ECO:0007669"/>
    <property type="project" value="UniProtKB-KW"/>
</dbReference>
<dbReference type="PIRSF" id="PIRSF000850">
    <property type="entry name" value="Phospholipase_D_PSS"/>
    <property type="match status" value="1"/>
</dbReference>
<dbReference type="KEGG" id="lth:KLTH0H12430g"/>
<proteinExistence type="inferred from homology"/>
<dbReference type="STRING" id="559295.C5E3D3"/>
<dbReference type="InterPro" id="IPR016270">
    <property type="entry name" value="PGS1"/>
</dbReference>
<organism evidence="20 21">
    <name type="scientific">Lachancea thermotolerans (strain ATCC 56472 / CBS 6340 / NRRL Y-8284)</name>
    <name type="common">Yeast</name>
    <name type="synonym">Kluyveromyces thermotolerans</name>
    <dbReference type="NCBI Taxonomy" id="559295"/>
    <lineage>
        <taxon>Eukaryota</taxon>
        <taxon>Fungi</taxon>
        <taxon>Dikarya</taxon>
        <taxon>Ascomycota</taxon>
        <taxon>Saccharomycotina</taxon>
        <taxon>Saccharomycetes</taxon>
        <taxon>Saccharomycetales</taxon>
        <taxon>Saccharomycetaceae</taxon>
        <taxon>Lachancea</taxon>
    </lineage>
</organism>